<feature type="region of interest" description="Disordered" evidence="1">
    <location>
        <begin position="215"/>
        <end position="464"/>
    </location>
</feature>
<feature type="compositionally biased region" description="Basic and acidic residues" evidence="1">
    <location>
        <begin position="428"/>
        <end position="454"/>
    </location>
</feature>
<accession>A0A7S2A1M2</accession>
<feature type="compositionally biased region" description="Basic residues" evidence="1">
    <location>
        <begin position="408"/>
        <end position="419"/>
    </location>
</feature>
<evidence type="ECO:0000313" key="3">
    <source>
        <dbReference type="EMBL" id="CAD9354773.1"/>
    </source>
</evidence>
<feature type="compositionally biased region" description="Basic residues" evidence="1">
    <location>
        <begin position="352"/>
        <end position="364"/>
    </location>
</feature>
<dbReference type="SMART" id="SM00316">
    <property type="entry name" value="S1"/>
    <property type="match status" value="1"/>
</dbReference>
<dbReference type="Gene3D" id="2.40.50.140">
    <property type="entry name" value="Nucleic acid-binding proteins"/>
    <property type="match status" value="1"/>
</dbReference>
<feature type="compositionally biased region" description="Polar residues" evidence="1">
    <location>
        <begin position="254"/>
        <end position="281"/>
    </location>
</feature>
<feature type="compositionally biased region" description="Basic residues" evidence="1">
    <location>
        <begin position="303"/>
        <end position="325"/>
    </location>
</feature>
<feature type="compositionally biased region" description="Acidic residues" evidence="1">
    <location>
        <begin position="455"/>
        <end position="464"/>
    </location>
</feature>
<name>A0A7S2A1M2_9STRA</name>
<feature type="compositionally biased region" description="Basic and acidic residues" evidence="1">
    <location>
        <begin position="365"/>
        <end position="407"/>
    </location>
</feature>
<dbReference type="GO" id="GO:0043489">
    <property type="term" value="P:RNA stabilization"/>
    <property type="evidence" value="ECO:0007669"/>
    <property type="project" value="TreeGrafter"/>
</dbReference>
<protein>
    <recommendedName>
        <fullName evidence="2">S1 motif domain-containing protein</fullName>
    </recommendedName>
</protein>
<dbReference type="AlphaFoldDB" id="A0A7S2A1M2"/>
<dbReference type="GO" id="GO:0003723">
    <property type="term" value="F:RNA binding"/>
    <property type="evidence" value="ECO:0007669"/>
    <property type="project" value="TreeGrafter"/>
</dbReference>
<dbReference type="InterPro" id="IPR012340">
    <property type="entry name" value="NA-bd_OB-fold"/>
</dbReference>
<proteinExistence type="predicted"/>
<dbReference type="InterPro" id="IPR003029">
    <property type="entry name" value="S1_domain"/>
</dbReference>
<evidence type="ECO:0000256" key="1">
    <source>
        <dbReference type="SAM" id="MobiDB-lite"/>
    </source>
</evidence>
<evidence type="ECO:0000259" key="2">
    <source>
        <dbReference type="PROSITE" id="PS50126"/>
    </source>
</evidence>
<feature type="region of interest" description="Disordered" evidence="1">
    <location>
        <begin position="109"/>
        <end position="148"/>
    </location>
</feature>
<sequence>MNGDDERRSRQPTNAPAINSIHRGVVSRVESYGAFVELKTTENNRHRRPPRGLVHASQLAPYRIEKIEDAVAVDDDVWVKVLDAETSQQEDGRIRTRLSLSMKYVHQDTGEDLDADGTQAGEDQRRRADRGGRGRDGADGNFGDNIPSALEQSLNSNIGMGIAIDPLAAMRQAAAAVKRGRGSKNRYVLWNDNASTVGGGPVLFNGYALVDDEEGEVATKEEVTTASPTQPVKAPSMPSKPLGRGRGTTLPAWMTQSNPSSNNADGPVGSSTPNDNNSIKASSALHSSRRYRSRSQSSSSSVHSRHHRKERKRSKKRKEKKHRSGEKKGRDIEESDSDNDSDMSNRSNNSGHKQKHRHYSKERRRHDQDSRHYQRDGKKPKSDRHSSRDRVKSERRSQHHWKEEDSGRRHHKRKRRSRSRSVSSWSSNEDKSYKNHSRRDEHKRSESNRHRNDDNTGDDDDALFENVEEAKVLIARLERKKEARRKEY</sequence>
<feature type="compositionally biased region" description="Basic and acidic residues" evidence="1">
    <location>
        <begin position="122"/>
        <end position="138"/>
    </location>
</feature>
<dbReference type="Pfam" id="PF00575">
    <property type="entry name" value="S1"/>
    <property type="match status" value="1"/>
</dbReference>
<dbReference type="PANTHER" id="PTHR15838:SF1">
    <property type="entry name" value="ZINC FINGER CCHC DOMAIN-CONTAINING PROTEIN 17"/>
    <property type="match status" value="1"/>
</dbReference>
<feature type="domain" description="S1 motif" evidence="2">
    <location>
        <begin position="19"/>
        <end position="103"/>
    </location>
</feature>
<organism evidence="3">
    <name type="scientific">Ditylum brightwellii</name>
    <dbReference type="NCBI Taxonomy" id="49249"/>
    <lineage>
        <taxon>Eukaryota</taxon>
        <taxon>Sar</taxon>
        <taxon>Stramenopiles</taxon>
        <taxon>Ochrophyta</taxon>
        <taxon>Bacillariophyta</taxon>
        <taxon>Mediophyceae</taxon>
        <taxon>Lithodesmiophycidae</taxon>
        <taxon>Lithodesmiales</taxon>
        <taxon>Lithodesmiaceae</taxon>
        <taxon>Ditylum</taxon>
    </lineage>
</organism>
<dbReference type="SUPFAM" id="SSF50249">
    <property type="entry name" value="Nucleic acid-binding proteins"/>
    <property type="match status" value="1"/>
</dbReference>
<dbReference type="EMBL" id="HBGN01036877">
    <property type="protein sequence ID" value="CAD9354773.1"/>
    <property type="molecule type" value="Transcribed_RNA"/>
</dbReference>
<dbReference type="PANTHER" id="PTHR15838">
    <property type="entry name" value="NUCLEOLAR PROTEIN OF 40 KDA"/>
    <property type="match status" value="1"/>
</dbReference>
<reference evidence="3" key="1">
    <citation type="submission" date="2021-01" db="EMBL/GenBank/DDBJ databases">
        <authorList>
            <person name="Corre E."/>
            <person name="Pelletier E."/>
            <person name="Niang G."/>
            <person name="Scheremetjew M."/>
            <person name="Finn R."/>
            <person name="Kale V."/>
            <person name="Holt S."/>
            <person name="Cochrane G."/>
            <person name="Meng A."/>
            <person name="Brown T."/>
            <person name="Cohen L."/>
        </authorList>
    </citation>
    <scope>NUCLEOTIDE SEQUENCE</scope>
    <source>
        <strain evidence="3">Pop2</strain>
    </source>
</reference>
<dbReference type="PROSITE" id="PS50126">
    <property type="entry name" value="S1"/>
    <property type="match status" value="1"/>
</dbReference>
<gene>
    <name evidence="3" type="ORF">DBRI1063_LOCUS23654</name>
</gene>